<dbReference type="EC" id="2.7.13.3" evidence="3"/>
<dbReference type="SMART" id="SM00304">
    <property type="entry name" value="HAMP"/>
    <property type="match status" value="1"/>
</dbReference>
<feature type="transmembrane region" description="Helical" evidence="15">
    <location>
        <begin position="12"/>
        <end position="33"/>
    </location>
</feature>
<comment type="caution">
    <text evidence="18">The sequence shown here is derived from an EMBL/GenBank/DDBJ whole genome shotgun (WGS) entry which is preliminary data.</text>
</comment>
<dbReference type="FunFam" id="3.30.565.10:FF:000006">
    <property type="entry name" value="Sensor histidine kinase WalK"/>
    <property type="match status" value="1"/>
</dbReference>
<dbReference type="SMART" id="SM00388">
    <property type="entry name" value="HisKA"/>
    <property type="match status" value="1"/>
</dbReference>
<feature type="transmembrane region" description="Helical" evidence="15">
    <location>
        <begin position="174"/>
        <end position="197"/>
    </location>
</feature>
<dbReference type="EMBL" id="RXNV01000004">
    <property type="protein sequence ID" value="RTR32013.1"/>
    <property type="molecule type" value="Genomic_DNA"/>
</dbReference>
<name>A0A3S0LC84_9GAMM</name>
<dbReference type="GO" id="GO:0000155">
    <property type="term" value="F:phosphorelay sensor kinase activity"/>
    <property type="evidence" value="ECO:0007669"/>
    <property type="project" value="InterPro"/>
</dbReference>
<dbReference type="SMART" id="SM00387">
    <property type="entry name" value="HATPase_c"/>
    <property type="match status" value="1"/>
</dbReference>
<evidence type="ECO:0000256" key="8">
    <source>
        <dbReference type="ARBA" id="ARBA00022741"/>
    </source>
</evidence>
<dbReference type="PANTHER" id="PTHR45528">
    <property type="entry name" value="SENSOR HISTIDINE KINASE CPXA"/>
    <property type="match status" value="1"/>
</dbReference>
<evidence type="ECO:0000259" key="17">
    <source>
        <dbReference type="PROSITE" id="PS50885"/>
    </source>
</evidence>
<proteinExistence type="predicted"/>
<comment type="catalytic activity">
    <reaction evidence="1">
        <text>ATP + protein L-histidine = ADP + protein N-phospho-L-histidine.</text>
        <dbReference type="EC" id="2.7.13.3"/>
    </reaction>
</comment>
<dbReference type="CDD" id="cd00082">
    <property type="entry name" value="HisKA"/>
    <property type="match status" value="1"/>
</dbReference>
<dbReference type="Gene3D" id="6.10.340.10">
    <property type="match status" value="1"/>
</dbReference>
<dbReference type="InterPro" id="IPR036890">
    <property type="entry name" value="HATPase_C_sf"/>
</dbReference>
<evidence type="ECO:0000256" key="3">
    <source>
        <dbReference type="ARBA" id="ARBA00012438"/>
    </source>
</evidence>
<organism evidence="18 19">
    <name type="scientific">Shewanella atlantica</name>
    <dbReference type="NCBI Taxonomy" id="271099"/>
    <lineage>
        <taxon>Bacteria</taxon>
        <taxon>Pseudomonadati</taxon>
        <taxon>Pseudomonadota</taxon>
        <taxon>Gammaproteobacteria</taxon>
        <taxon>Alteromonadales</taxon>
        <taxon>Shewanellaceae</taxon>
        <taxon>Shewanella</taxon>
    </lineage>
</organism>
<dbReference type="Gene3D" id="1.10.287.130">
    <property type="match status" value="1"/>
</dbReference>
<dbReference type="Pfam" id="PF00512">
    <property type="entry name" value="HisKA"/>
    <property type="match status" value="1"/>
</dbReference>
<gene>
    <name evidence="18" type="ORF">EKG39_11300</name>
</gene>
<dbReference type="RefSeq" id="WP_126505864.1">
    <property type="nucleotide sequence ID" value="NZ_RXNV01000004.1"/>
</dbReference>
<keyword evidence="13 15" id="KW-0472">Membrane</keyword>
<dbReference type="Proteomes" id="UP000282060">
    <property type="component" value="Unassembled WGS sequence"/>
</dbReference>
<dbReference type="PRINTS" id="PR00344">
    <property type="entry name" value="BCTRLSENSOR"/>
</dbReference>
<evidence type="ECO:0000256" key="14">
    <source>
        <dbReference type="SAM" id="MobiDB-lite"/>
    </source>
</evidence>
<dbReference type="InterPro" id="IPR003594">
    <property type="entry name" value="HATPase_dom"/>
</dbReference>
<keyword evidence="10" id="KW-0067">ATP-binding</keyword>
<evidence type="ECO:0000256" key="6">
    <source>
        <dbReference type="ARBA" id="ARBA00022679"/>
    </source>
</evidence>
<sequence>MMKFKIKHKLFLAIITANIFIVLGIYILSSLSFSSSFREYLDANREKELAPMVEAVAREYQKQQDWHWLRQRGRSTWRTLIDTYYVPRNSNPDRAQFRPPLSNGERQPRPRPPIVFIADRDQQLLLGRKDKLDTINWIAITLDDQTVGYLGYHRTTHITSQLDRLFVDKLKTNLIWIVIFVILISALIALIQSRFFVKPIIRLSQATHKISKGEFTTRIAVSSDDEIGELCQDFNRLAKSLDRNLKARQQWIADISHELRTPVAILQGELEALQDGIRDHSPESVDSLYQEVKRLAFLINDLHELSMSDMGALSYRFENLDLVEVLEQVIESKKDTIVSAGFNIEQSYLQGCEQDYEQDKLILKGDEHRLNQLFLNLLNNSLAYSDSSGTVEIKVKTQGPNVLISWSDTPPGVSEEQLAKLFDRLYRAESSRNRNSGGSGIGLSIAKNIVEAHNGTITASASSLGGVAFDITLPLK</sequence>
<keyword evidence="12" id="KW-0902">Two-component regulatory system</keyword>
<dbReference type="InterPro" id="IPR004358">
    <property type="entry name" value="Sig_transdc_His_kin-like_C"/>
</dbReference>
<feature type="domain" description="HAMP" evidence="17">
    <location>
        <begin position="194"/>
        <end position="246"/>
    </location>
</feature>
<dbReference type="OrthoDB" id="9804645at2"/>
<evidence type="ECO:0000259" key="16">
    <source>
        <dbReference type="PROSITE" id="PS50109"/>
    </source>
</evidence>
<keyword evidence="5" id="KW-0597">Phosphoprotein</keyword>
<dbReference type="InterPro" id="IPR036097">
    <property type="entry name" value="HisK_dim/P_sf"/>
</dbReference>
<evidence type="ECO:0000256" key="12">
    <source>
        <dbReference type="ARBA" id="ARBA00023012"/>
    </source>
</evidence>
<dbReference type="AlphaFoldDB" id="A0A3S0LC84"/>
<dbReference type="PROSITE" id="PS50109">
    <property type="entry name" value="HIS_KIN"/>
    <property type="match status" value="1"/>
</dbReference>
<evidence type="ECO:0000256" key="13">
    <source>
        <dbReference type="ARBA" id="ARBA00023136"/>
    </source>
</evidence>
<accession>A0A3S0LC84</accession>
<keyword evidence="11 15" id="KW-1133">Transmembrane helix</keyword>
<comment type="subcellular location">
    <subcellularLocation>
        <location evidence="2">Cell membrane</location>
        <topology evidence="2">Multi-pass membrane protein</topology>
    </subcellularLocation>
</comment>
<dbReference type="Pfam" id="PF02518">
    <property type="entry name" value="HATPase_c"/>
    <property type="match status" value="1"/>
</dbReference>
<dbReference type="GO" id="GO:0005886">
    <property type="term" value="C:plasma membrane"/>
    <property type="evidence" value="ECO:0007669"/>
    <property type="project" value="UniProtKB-SubCell"/>
</dbReference>
<evidence type="ECO:0000313" key="19">
    <source>
        <dbReference type="Proteomes" id="UP000282060"/>
    </source>
</evidence>
<evidence type="ECO:0000256" key="15">
    <source>
        <dbReference type="SAM" id="Phobius"/>
    </source>
</evidence>
<keyword evidence="4" id="KW-1003">Cell membrane</keyword>
<keyword evidence="8" id="KW-0547">Nucleotide-binding</keyword>
<evidence type="ECO:0000256" key="9">
    <source>
        <dbReference type="ARBA" id="ARBA00022777"/>
    </source>
</evidence>
<dbReference type="SUPFAM" id="SSF55874">
    <property type="entry name" value="ATPase domain of HSP90 chaperone/DNA topoisomerase II/histidine kinase"/>
    <property type="match status" value="1"/>
</dbReference>
<feature type="region of interest" description="Disordered" evidence="14">
    <location>
        <begin position="91"/>
        <end position="112"/>
    </location>
</feature>
<evidence type="ECO:0000313" key="18">
    <source>
        <dbReference type="EMBL" id="RTR32013.1"/>
    </source>
</evidence>
<dbReference type="GO" id="GO:0005524">
    <property type="term" value="F:ATP binding"/>
    <property type="evidence" value="ECO:0007669"/>
    <property type="project" value="UniProtKB-KW"/>
</dbReference>
<dbReference type="InterPro" id="IPR050398">
    <property type="entry name" value="HssS/ArlS-like"/>
</dbReference>
<dbReference type="CDD" id="cd06225">
    <property type="entry name" value="HAMP"/>
    <property type="match status" value="1"/>
</dbReference>
<dbReference type="Gene3D" id="3.30.565.10">
    <property type="entry name" value="Histidine kinase-like ATPase, C-terminal domain"/>
    <property type="match status" value="1"/>
</dbReference>
<keyword evidence="6" id="KW-0808">Transferase</keyword>
<dbReference type="SUPFAM" id="SSF47384">
    <property type="entry name" value="Homodimeric domain of signal transducing histidine kinase"/>
    <property type="match status" value="1"/>
</dbReference>
<dbReference type="PANTHER" id="PTHR45528:SF1">
    <property type="entry name" value="SENSOR HISTIDINE KINASE CPXA"/>
    <property type="match status" value="1"/>
</dbReference>
<dbReference type="InterPro" id="IPR005467">
    <property type="entry name" value="His_kinase_dom"/>
</dbReference>
<dbReference type="InterPro" id="IPR003661">
    <property type="entry name" value="HisK_dim/P_dom"/>
</dbReference>
<keyword evidence="19" id="KW-1185">Reference proteome</keyword>
<evidence type="ECO:0000256" key="4">
    <source>
        <dbReference type="ARBA" id="ARBA00022475"/>
    </source>
</evidence>
<evidence type="ECO:0000256" key="5">
    <source>
        <dbReference type="ARBA" id="ARBA00022553"/>
    </source>
</evidence>
<reference evidence="18 19" key="1">
    <citation type="submission" date="2018-12" db="EMBL/GenBank/DDBJ databases">
        <authorList>
            <person name="Yu L."/>
        </authorList>
    </citation>
    <scope>NUCLEOTIDE SEQUENCE [LARGE SCALE GENOMIC DNA]</scope>
    <source>
        <strain evidence="18 19">HAW-EB5</strain>
    </source>
</reference>
<feature type="domain" description="Histidine kinase" evidence="16">
    <location>
        <begin position="254"/>
        <end position="476"/>
    </location>
</feature>
<dbReference type="PROSITE" id="PS50885">
    <property type="entry name" value="HAMP"/>
    <property type="match status" value="1"/>
</dbReference>
<evidence type="ECO:0000256" key="7">
    <source>
        <dbReference type="ARBA" id="ARBA00022692"/>
    </source>
</evidence>
<evidence type="ECO:0000256" key="2">
    <source>
        <dbReference type="ARBA" id="ARBA00004651"/>
    </source>
</evidence>
<dbReference type="InterPro" id="IPR003660">
    <property type="entry name" value="HAMP_dom"/>
</dbReference>
<evidence type="ECO:0000256" key="1">
    <source>
        <dbReference type="ARBA" id="ARBA00000085"/>
    </source>
</evidence>
<keyword evidence="9" id="KW-0418">Kinase</keyword>
<keyword evidence="7 15" id="KW-0812">Transmembrane</keyword>
<evidence type="ECO:0000256" key="11">
    <source>
        <dbReference type="ARBA" id="ARBA00022989"/>
    </source>
</evidence>
<dbReference type="SUPFAM" id="SSF158472">
    <property type="entry name" value="HAMP domain-like"/>
    <property type="match status" value="1"/>
</dbReference>
<dbReference type="Pfam" id="PF00672">
    <property type="entry name" value="HAMP"/>
    <property type="match status" value="1"/>
</dbReference>
<evidence type="ECO:0000256" key="10">
    <source>
        <dbReference type="ARBA" id="ARBA00022840"/>
    </source>
</evidence>
<protein>
    <recommendedName>
        <fullName evidence="3">histidine kinase</fullName>
        <ecNumber evidence="3">2.7.13.3</ecNumber>
    </recommendedName>
</protein>